<sequence length="553" mass="61329">MNGSAEKVHNHTEFSTLVHLIVRSLGRGGHHVPKPITPLYQEAFAVLASLKRDASEDTIRIMSTIVRAELPLASLVHILVIGEEVHIADFEEILCLALHDFDETPGEAKFESMDEALLYMSDAIVRGAITPALTPYWTALLTRKPVQKRILTRLHSEGEFSVSWAIMFYNVAEWLRSCGSQECLSLLDGMVSQIKMSVFLDDASTDDVINATLRLATLVAKQPNPQNPIDRPLILKILPLFCRELERTSDFDLPATCLRLLRTSHFSETLADLMQSASSLDYSTLLYLARTLKVASLRLNSNPFDTLFALLHQLPWTSVISAHLAPTHEGVQLEVMESLAAGRILFRTTSDQDHAVSVLPRELSQQEAEIALPLVARILSTSHDQVQASLCIKFFAFVGFKAVFQTAFATNCATDMVFNAASRIWAWCYAPSHAGSPWQAEGAKLISEKLPLDQQIRYIMSIADNTPESARLFPLLRLLALRINGHRKEKAISTVMPILLSCACKFIGCSWVASEDDIVDIVRNEDVLAGAFRVLSLRNNQATAEVRVGSLAI</sequence>
<dbReference type="InParanoid" id="A0A165D8P1"/>
<evidence type="ECO:0000313" key="1">
    <source>
        <dbReference type="EMBL" id="KZT52299.1"/>
    </source>
</evidence>
<protein>
    <submittedName>
        <fullName evidence="1">Uncharacterized protein</fullName>
    </submittedName>
</protein>
<dbReference type="Proteomes" id="UP000076842">
    <property type="component" value="Unassembled WGS sequence"/>
</dbReference>
<name>A0A165D8P1_9BASI</name>
<gene>
    <name evidence="1" type="ORF">CALCODRAFT_93792</name>
</gene>
<reference evidence="1 2" key="1">
    <citation type="journal article" date="2016" name="Mol. Biol. Evol.">
        <title>Comparative Genomics of Early-Diverging Mushroom-Forming Fungi Provides Insights into the Origins of Lignocellulose Decay Capabilities.</title>
        <authorList>
            <person name="Nagy L.G."/>
            <person name="Riley R."/>
            <person name="Tritt A."/>
            <person name="Adam C."/>
            <person name="Daum C."/>
            <person name="Floudas D."/>
            <person name="Sun H."/>
            <person name="Yadav J.S."/>
            <person name="Pangilinan J."/>
            <person name="Larsson K.H."/>
            <person name="Matsuura K."/>
            <person name="Barry K."/>
            <person name="Labutti K."/>
            <person name="Kuo R."/>
            <person name="Ohm R.A."/>
            <person name="Bhattacharya S.S."/>
            <person name="Shirouzu T."/>
            <person name="Yoshinaga Y."/>
            <person name="Martin F.M."/>
            <person name="Grigoriev I.V."/>
            <person name="Hibbett D.S."/>
        </authorList>
    </citation>
    <scope>NUCLEOTIDE SEQUENCE [LARGE SCALE GENOMIC DNA]</scope>
    <source>
        <strain evidence="1 2">HHB12733</strain>
    </source>
</reference>
<keyword evidence="2" id="KW-1185">Reference proteome</keyword>
<dbReference type="OrthoDB" id="10526048at2759"/>
<dbReference type="EMBL" id="KV424071">
    <property type="protein sequence ID" value="KZT52299.1"/>
    <property type="molecule type" value="Genomic_DNA"/>
</dbReference>
<evidence type="ECO:0000313" key="2">
    <source>
        <dbReference type="Proteomes" id="UP000076842"/>
    </source>
</evidence>
<organism evidence="1 2">
    <name type="scientific">Calocera cornea HHB12733</name>
    <dbReference type="NCBI Taxonomy" id="1353952"/>
    <lineage>
        <taxon>Eukaryota</taxon>
        <taxon>Fungi</taxon>
        <taxon>Dikarya</taxon>
        <taxon>Basidiomycota</taxon>
        <taxon>Agaricomycotina</taxon>
        <taxon>Dacrymycetes</taxon>
        <taxon>Dacrymycetales</taxon>
        <taxon>Dacrymycetaceae</taxon>
        <taxon>Calocera</taxon>
    </lineage>
</organism>
<dbReference type="AlphaFoldDB" id="A0A165D8P1"/>
<accession>A0A165D8P1</accession>
<proteinExistence type="predicted"/>